<evidence type="ECO:0000313" key="3">
    <source>
        <dbReference type="Proteomes" id="UP001303473"/>
    </source>
</evidence>
<evidence type="ECO:0000313" key="2">
    <source>
        <dbReference type="EMBL" id="KAK3941827.1"/>
    </source>
</evidence>
<name>A0AAN6N9S7_9PEZI</name>
<comment type="caution">
    <text evidence="2">The sequence shown here is derived from an EMBL/GenBank/DDBJ whole genome shotgun (WGS) entry which is preliminary data.</text>
</comment>
<accession>A0AAN6N9S7</accession>
<feature type="compositionally biased region" description="Basic and acidic residues" evidence="1">
    <location>
        <begin position="256"/>
        <end position="267"/>
    </location>
</feature>
<proteinExistence type="predicted"/>
<reference evidence="3" key="1">
    <citation type="journal article" date="2023" name="Mol. Phylogenet. Evol.">
        <title>Genome-scale phylogeny and comparative genomics of the fungal order Sordariales.</title>
        <authorList>
            <person name="Hensen N."/>
            <person name="Bonometti L."/>
            <person name="Westerberg I."/>
            <person name="Brannstrom I.O."/>
            <person name="Guillou S."/>
            <person name="Cros-Aarteil S."/>
            <person name="Calhoun S."/>
            <person name="Haridas S."/>
            <person name="Kuo A."/>
            <person name="Mondo S."/>
            <person name="Pangilinan J."/>
            <person name="Riley R."/>
            <person name="LaButti K."/>
            <person name="Andreopoulos B."/>
            <person name="Lipzen A."/>
            <person name="Chen C."/>
            <person name="Yan M."/>
            <person name="Daum C."/>
            <person name="Ng V."/>
            <person name="Clum A."/>
            <person name="Steindorff A."/>
            <person name="Ohm R.A."/>
            <person name="Martin F."/>
            <person name="Silar P."/>
            <person name="Natvig D.O."/>
            <person name="Lalanne C."/>
            <person name="Gautier V."/>
            <person name="Ament-Velasquez S.L."/>
            <person name="Kruys A."/>
            <person name="Hutchinson M.I."/>
            <person name="Powell A.J."/>
            <person name="Barry K."/>
            <person name="Miller A.N."/>
            <person name="Grigoriev I.V."/>
            <person name="Debuchy R."/>
            <person name="Gladieux P."/>
            <person name="Hiltunen Thoren M."/>
            <person name="Johannesson H."/>
        </authorList>
    </citation>
    <scope>NUCLEOTIDE SEQUENCE [LARGE SCALE GENOMIC DNA]</scope>
    <source>
        <strain evidence="3">CBS 340.73</strain>
    </source>
</reference>
<organism evidence="2 3">
    <name type="scientific">Diplogelasinospora grovesii</name>
    <dbReference type="NCBI Taxonomy" id="303347"/>
    <lineage>
        <taxon>Eukaryota</taxon>
        <taxon>Fungi</taxon>
        <taxon>Dikarya</taxon>
        <taxon>Ascomycota</taxon>
        <taxon>Pezizomycotina</taxon>
        <taxon>Sordariomycetes</taxon>
        <taxon>Sordariomycetidae</taxon>
        <taxon>Sordariales</taxon>
        <taxon>Diplogelasinosporaceae</taxon>
        <taxon>Diplogelasinospora</taxon>
    </lineage>
</organism>
<dbReference type="AlphaFoldDB" id="A0AAN6N9S7"/>
<sequence>MGGLAFSSEPYGLYTPRMPPAVYRRVRAMVHAALREVFVYVATPIEGPSKADHGDVDVLVALEKQLAFPNTPGDHLAQPAALQDLRSTIKNVLHAEHVIVNGPSVSMAIPWLSSYGEADGVNGDARSPYIQVDVRICRDVDKLSWVLFKHAHGDIWNLVGSTIRPFGLTVEEEAMWLRIPEIEALDRKKARVFLTNDPAEVLHFLGMKAEGFWEEPFASVDALFEYAATCRLFRVRMEASHDNADANAGPGLVGGEEGRKQMKHNDRQRMRFRPVYQKWNDEFIPRLRAEGRFMHEDEEDGQGQDNTTTDTRVRDRVRKEAFERFPHAEKDYRDRLREWRLKRQSDEVWRSTIKGSIPTDLDPQYRSCLAGALKKIIMGDDMSFGIAPPTPLRTPDGFYDEDAIRAFIQEHWQVLGLIALKRQHEKMAEAMQQQKKRKASPP</sequence>
<evidence type="ECO:0000256" key="1">
    <source>
        <dbReference type="SAM" id="MobiDB-lite"/>
    </source>
</evidence>
<dbReference type="Proteomes" id="UP001303473">
    <property type="component" value="Unassembled WGS sequence"/>
</dbReference>
<gene>
    <name evidence="2" type="ORF">QBC46DRAFT_381543</name>
</gene>
<keyword evidence="3" id="KW-1185">Reference proteome</keyword>
<feature type="region of interest" description="Disordered" evidence="1">
    <location>
        <begin position="293"/>
        <end position="312"/>
    </location>
</feature>
<protein>
    <submittedName>
        <fullName evidence="2">Uncharacterized protein</fullName>
    </submittedName>
</protein>
<feature type="region of interest" description="Disordered" evidence="1">
    <location>
        <begin position="244"/>
        <end position="267"/>
    </location>
</feature>
<dbReference type="EMBL" id="MU853779">
    <property type="protein sequence ID" value="KAK3941827.1"/>
    <property type="molecule type" value="Genomic_DNA"/>
</dbReference>